<dbReference type="SMART" id="SM00912">
    <property type="entry name" value="Haemagg_act"/>
    <property type="match status" value="1"/>
</dbReference>
<dbReference type="NCBIfam" id="TIGR01901">
    <property type="entry name" value="adhes_NPXG"/>
    <property type="match status" value="1"/>
</dbReference>
<evidence type="ECO:0000313" key="4">
    <source>
        <dbReference type="Proteomes" id="UP000249082"/>
    </source>
</evidence>
<name>A0A2W5QB50_9SPHN</name>
<evidence type="ECO:0000259" key="2">
    <source>
        <dbReference type="SMART" id="SM00912"/>
    </source>
</evidence>
<dbReference type="PANTHER" id="PTHR12338">
    <property type="entry name" value="AUTOTRANSPORTER"/>
    <property type="match status" value="1"/>
</dbReference>
<keyword evidence="1" id="KW-0732">Signal</keyword>
<dbReference type="InterPro" id="IPR011050">
    <property type="entry name" value="Pectin_lyase_fold/virulence"/>
</dbReference>
<feature type="signal peptide" evidence="1">
    <location>
        <begin position="1"/>
        <end position="32"/>
    </location>
</feature>
<feature type="domain" description="Filamentous haemagglutinin FhaB/tRNA nuclease CdiA-like TPS" evidence="2">
    <location>
        <begin position="35"/>
        <end position="146"/>
    </location>
</feature>
<dbReference type="InterPro" id="IPR050909">
    <property type="entry name" value="Bact_Autotransporter_VF"/>
</dbReference>
<evidence type="ECO:0000256" key="1">
    <source>
        <dbReference type="SAM" id="SignalP"/>
    </source>
</evidence>
<dbReference type="Pfam" id="PF05860">
    <property type="entry name" value="TPS"/>
    <property type="match status" value="1"/>
</dbReference>
<feature type="chain" id="PRO_5015926769" description="Filamentous haemagglutinin FhaB/tRNA nuclease CdiA-like TPS domain-containing protein" evidence="1">
    <location>
        <begin position="33"/>
        <end position="413"/>
    </location>
</feature>
<accession>A0A2W5QB50</accession>
<proteinExistence type="predicted"/>
<dbReference type="InterPro" id="IPR012334">
    <property type="entry name" value="Pectin_lyas_fold"/>
</dbReference>
<reference evidence="3 4" key="1">
    <citation type="submission" date="2017-08" db="EMBL/GenBank/DDBJ databases">
        <title>Infants hospitalized years apart are colonized by the same room-sourced microbial strains.</title>
        <authorList>
            <person name="Brooks B."/>
            <person name="Olm M.R."/>
            <person name="Firek B.A."/>
            <person name="Baker R."/>
            <person name="Thomas B.C."/>
            <person name="Morowitz M.J."/>
            <person name="Banfield J.F."/>
        </authorList>
    </citation>
    <scope>NUCLEOTIDE SEQUENCE [LARGE SCALE GENOMIC DNA]</scope>
    <source>
        <strain evidence="3">S2_005_002_R2_33</strain>
    </source>
</reference>
<dbReference type="EMBL" id="QFPX01000022">
    <property type="protein sequence ID" value="PZQ51983.1"/>
    <property type="molecule type" value="Genomic_DNA"/>
</dbReference>
<dbReference type="AlphaFoldDB" id="A0A2W5QB50"/>
<sequence>MHRSAHVRSKMLGSTGLALLVPALLMAMPAGAQTVGSLPTGGTFVGGTGAIAVSGTTMTITQGSNRAVIDWGDFSIGADRKVQIDNAVGATLNRVLGGQLSRIDGTLSASGSVYLMNPAGMIVGPGGKVLTGGSFVGSTRAIDPGAFMAGGAVRASGGSVGGIENLGTISAGEAGGEGSVVLIARSVTNRGLISAPRGRVTLAAADEVLLATTDGKADGIYVSYGESGRGDVTQTGRIEAAAAALKAANGNVFALAGNRHGLIQATGTATIDGQLWLTAPSGTVEVGGTLAASRADGSGGLVGVNGQQVHLATGAEIRATGTGGGEVLIGTSGYASGADIAQETTIADGVRILAGGPGGGGRIETSGRRFDLGAATIAAGAGGQWLVDPDDILIDAAAAATITGSLDAGTDVL</sequence>
<comment type="caution">
    <text evidence="3">The sequence shown here is derived from an EMBL/GenBank/DDBJ whole genome shotgun (WGS) entry which is preliminary data.</text>
</comment>
<protein>
    <recommendedName>
        <fullName evidence="2">Filamentous haemagglutinin FhaB/tRNA nuclease CdiA-like TPS domain-containing protein</fullName>
    </recommendedName>
</protein>
<dbReference type="PANTHER" id="PTHR12338:SF5">
    <property type="entry name" value="ANTIGEN 43-RELATED"/>
    <property type="match status" value="1"/>
</dbReference>
<dbReference type="InterPro" id="IPR008638">
    <property type="entry name" value="FhaB/CdiA-like_TPS"/>
</dbReference>
<gene>
    <name evidence="3" type="ORF">DI555_20075</name>
</gene>
<organism evidence="3 4">
    <name type="scientific">Novosphingobium pentaromativorans</name>
    <dbReference type="NCBI Taxonomy" id="205844"/>
    <lineage>
        <taxon>Bacteria</taxon>
        <taxon>Pseudomonadati</taxon>
        <taxon>Pseudomonadota</taxon>
        <taxon>Alphaproteobacteria</taxon>
        <taxon>Sphingomonadales</taxon>
        <taxon>Sphingomonadaceae</taxon>
        <taxon>Novosphingobium</taxon>
    </lineage>
</organism>
<evidence type="ECO:0000313" key="3">
    <source>
        <dbReference type="EMBL" id="PZQ51983.1"/>
    </source>
</evidence>
<dbReference type="SUPFAM" id="SSF51126">
    <property type="entry name" value="Pectin lyase-like"/>
    <property type="match status" value="1"/>
</dbReference>
<dbReference type="Gene3D" id="2.160.20.10">
    <property type="entry name" value="Single-stranded right-handed beta-helix, Pectin lyase-like"/>
    <property type="match status" value="1"/>
</dbReference>
<dbReference type="Proteomes" id="UP000249082">
    <property type="component" value="Unassembled WGS sequence"/>
</dbReference>